<evidence type="ECO:0000313" key="3">
    <source>
        <dbReference type="Proteomes" id="UP001626550"/>
    </source>
</evidence>
<accession>A0ABD2QA76</accession>
<name>A0ABD2QA76_9PLAT</name>
<feature type="compositionally biased region" description="Polar residues" evidence="1">
    <location>
        <begin position="224"/>
        <end position="233"/>
    </location>
</feature>
<organism evidence="2 3">
    <name type="scientific">Cichlidogyrus casuarinus</name>
    <dbReference type="NCBI Taxonomy" id="1844966"/>
    <lineage>
        <taxon>Eukaryota</taxon>
        <taxon>Metazoa</taxon>
        <taxon>Spiralia</taxon>
        <taxon>Lophotrochozoa</taxon>
        <taxon>Platyhelminthes</taxon>
        <taxon>Monogenea</taxon>
        <taxon>Monopisthocotylea</taxon>
        <taxon>Dactylogyridea</taxon>
        <taxon>Ancyrocephalidae</taxon>
        <taxon>Cichlidogyrus</taxon>
    </lineage>
</organism>
<dbReference type="AlphaFoldDB" id="A0ABD2QA76"/>
<gene>
    <name evidence="2" type="ORF">Ciccas_004916</name>
</gene>
<evidence type="ECO:0000256" key="1">
    <source>
        <dbReference type="SAM" id="MobiDB-lite"/>
    </source>
</evidence>
<feature type="region of interest" description="Disordered" evidence="1">
    <location>
        <begin position="208"/>
        <end position="234"/>
    </location>
</feature>
<keyword evidence="3" id="KW-1185">Reference proteome</keyword>
<dbReference type="EMBL" id="JBJKFK010000539">
    <property type="protein sequence ID" value="KAL3316442.1"/>
    <property type="molecule type" value="Genomic_DNA"/>
</dbReference>
<sequence>MEDTVGVFSMDCVLPVELTTGGEDNCVVGKVKGKRLIYLLERQPSLVCSFHVRKPAREVNFRWLQKYKSIPVFQPATAAISLKQAENTRHVPADSTVPDLVDFYVPVCNSKTLFVDHQPPSMSTVKPSSPPQSLVLMKQDCESQQSLLGPPKLQPMVERRESIKAEPLTPAAQVFDYPSYEFCVTGEDLVPPPLSLQSNGRAIKRHHSPPMAAADHSSHHQHQRVTSSQSSAGMSVPYQPSAMSFYEDLHSFKQNNRSSLSHSMTSTPAGMERHRSSEAAADMGPFTHRTMQPRNSSSIYFESSIAPASSSTSPSVDAPASVSAPGFTTPESAFYQYQNRMEAQLCQVSFSQKFLQPDQIQ</sequence>
<proteinExistence type="predicted"/>
<dbReference type="Proteomes" id="UP001626550">
    <property type="component" value="Unassembled WGS sequence"/>
</dbReference>
<evidence type="ECO:0000313" key="2">
    <source>
        <dbReference type="EMBL" id="KAL3316442.1"/>
    </source>
</evidence>
<protein>
    <submittedName>
        <fullName evidence="2">Uncharacterized protein</fullName>
    </submittedName>
</protein>
<comment type="caution">
    <text evidence="2">The sequence shown here is derived from an EMBL/GenBank/DDBJ whole genome shotgun (WGS) entry which is preliminary data.</text>
</comment>
<reference evidence="2 3" key="1">
    <citation type="submission" date="2024-11" db="EMBL/GenBank/DDBJ databases">
        <title>Adaptive evolution of stress response genes in parasites aligns with host niche diversity.</title>
        <authorList>
            <person name="Hahn C."/>
            <person name="Resl P."/>
        </authorList>
    </citation>
    <scope>NUCLEOTIDE SEQUENCE [LARGE SCALE GENOMIC DNA]</scope>
    <source>
        <strain evidence="2">EGGRZ-B1_66</strain>
        <tissue evidence="2">Body</tissue>
    </source>
</reference>